<protein>
    <submittedName>
        <fullName evidence="2">Uncharacterized protein</fullName>
    </submittedName>
</protein>
<dbReference type="AlphaFoldDB" id="A0A1W1W7F1"/>
<dbReference type="OrthoDB" id="9964976at2"/>
<gene>
    <name evidence="2" type="ORF">SAMN00768000_0270</name>
</gene>
<sequence length="414" mass="42077">MSRLVGRLAGSLGALALLTLLPVPAYAWSWSGGSSSGGWSSGGWSTPTTTTGGWSSGGGYTSSNYTSGGSSGGWDPSLYGMSSGNSFVGGYTIGGVSIPTASIIGTSTGYVPPGSSTTGFSFGNAYGNSQTGIHSSGTSWTPASGTSDPLTQTIGTSTPGFQPTGNGQYTYNGCAAQGGITAYNVATGKSYCQTGTFVNGQYIPPQCPAGEAQIDNDGVCQGTGSDSPGIYPQWTFSACVNGQQTEYTHNVQTDAVVSQSTVSCVANPAPTSNPPTGGSSTPIYTPPPTYTPPTYTPPPVVTTSTQTVVGTFTFAACMPNPEETTYNGQPIQPPQNDQWVTAGNAPPNTLLPGPGWAIDVAPQTLVTTTCTGTGADQSCTQSSQPDGSVYQEAYDPNDCPYPVVQFAPNPTVQK</sequence>
<feature type="compositionally biased region" description="Polar residues" evidence="1">
    <location>
        <begin position="374"/>
        <end position="386"/>
    </location>
</feature>
<dbReference type="Proteomes" id="UP000192660">
    <property type="component" value="Unassembled WGS sequence"/>
</dbReference>
<reference evidence="3" key="1">
    <citation type="submission" date="2017-04" db="EMBL/GenBank/DDBJ databases">
        <authorList>
            <person name="Varghese N."/>
            <person name="Submissions S."/>
        </authorList>
    </citation>
    <scope>NUCLEOTIDE SEQUENCE [LARGE SCALE GENOMIC DNA]</scope>
    <source>
        <strain evidence="3">DSM 9293</strain>
    </source>
</reference>
<evidence type="ECO:0000313" key="2">
    <source>
        <dbReference type="EMBL" id="SMC02059.1"/>
    </source>
</evidence>
<keyword evidence="3" id="KW-1185">Reference proteome</keyword>
<dbReference type="RefSeq" id="WP_084660787.1">
    <property type="nucleotide sequence ID" value="NZ_FWWY01000001.1"/>
</dbReference>
<feature type="compositionally biased region" description="Low complexity" evidence="1">
    <location>
        <begin position="42"/>
        <end position="53"/>
    </location>
</feature>
<organism evidence="2 3">
    <name type="scientific">Sulfobacillus thermosulfidooxidans (strain DSM 9293 / VKM B-1269 / AT-1)</name>
    <dbReference type="NCBI Taxonomy" id="929705"/>
    <lineage>
        <taxon>Bacteria</taxon>
        <taxon>Bacillati</taxon>
        <taxon>Bacillota</taxon>
        <taxon>Clostridia</taxon>
        <taxon>Eubacteriales</taxon>
        <taxon>Clostridiales Family XVII. Incertae Sedis</taxon>
        <taxon>Sulfobacillus</taxon>
    </lineage>
</organism>
<proteinExistence type="predicted"/>
<accession>A0A1W1W7F1</accession>
<evidence type="ECO:0000256" key="1">
    <source>
        <dbReference type="SAM" id="MobiDB-lite"/>
    </source>
</evidence>
<feature type="region of interest" description="Disordered" evidence="1">
    <location>
        <begin position="372"/>
        <end position="395"/>
    </location>
</feature>
<evidence type="ECO:0000313" key="3">
    <source>
        <dbReference type="Proteomes" id="UP000192660"/>
    </source>
</evidence>
<dbReference type="EMBL" id="FWWY01000001">
    <property type="protein sequence ID" value="SMC02059.1"/>
    <property type="molecule type" value="Genomic_DNA"/>
</dbReference>
<name>A0A1W1W7F1_SULTA</name>
<feature type="region of interest" description="Disordered" evidence="1">
    <location>
        <begin position="36"/>
        <end position="58"/>
    </location>
</feature>